<evidence type="ECO:0000313" key="1">
    <source>
        <dbReference type="EMBL" id="KII82926.1"/>
    </source>
</evidence>
<dbReference type="Proteomes" id="UP000053263">
    <property type="component" value="Unassembled WGS sequence"/>
</dbReference>
<dbReference type="AlphaFoldDB" id="A0A0C9SK11"/>
<keyword evidence="2" id="KW-1185">Reference proteome</keyword>
<protein>
    <submittedName>
        <fullName evidence="1">Uncharacterized protein</fullName>
    </submittedName>
</protein>
<reference evidence="1 2" key="1">
    <citation type="submission" date="2014-06" db="EMBL/GenBank/DDBJ databases">
        <title>Evolutionary Origins and Diversification of the Mycorrhizal Mutualists.</title>
        <authorList>
            <consortium name="DOE Joint Genome Institute"/>
            <consortium name="Mycorrhizal Genomics Consortium"/>
            <person name="Kohler A."/>
            <person name="Kuo A."/>
            <person name="Nagy L.G."/>
            <person name="Floudas D."/>
            <person name="Copeland A."/>
            <person name="Barry K.W."/>
            <person name="Cichocki N."/>
            <person name="Veneault-Fourrey C."/>
            <person name="LaButti K."/>
            <person name="Lindquist E.A."/>
            <person name="Lipzen A."/>
            <person name="Lundell T."/>
            <person name="Morin E."/>
            <person name="Murat C."/>
            <person name="Riley R."/>
            <person name="Ohm R."/>
            <person name="Sun H."/>
            <person name="Tunlid A."/>
            <person name="Henrissat B."/>
            <person name="Grigoriev I.V."/>
            <person name="Hibbett D.S."/>
            <person name="Martin F."/>
        </authorList>
    </citation>
    <scope>NUCLEOTIDE SEQUENCE [LARGE SCALE GENOMIC DNA]</scope>
    <source>
        <strain evidence="1 2">FD-325 SS-3</strain>
    </source>
</reference>
<accession>A0A0C9SK11</accession>
<dbReference type="EMBL" id="KN832597">
    <property type="protein sequence ID" value="KII82926.1"/>
    <property type="molecule type" value="Genomic_DNA"/>
</dbReference>
<organism evidence="1 2">
    <name type="scientific">Plicaturopsis crispa FD-325 SS-3</name>
    <dbReference type="NCBI Taxonomy" id="944288"/>
    <lineage>
        <taxon>Eukaryota</taxon>
        <taxon>Fungi</taxon>
        <taxon>Dikarya</taxon>
        <taxon>Basidiomycota</taxon>
        <taxon>Agaricomycotina</taxon>
        <taxon>Agaricomycetes</taxon>
        <taxon>Agaricomycetidae</taxon>
        <taxon>Amylocorticiales</taxon>
        <taxon>Amylocorticiaceae</taxon>
        <taxon>Plicatura</taxon>
        <taxon>Plicaturopsis crispa</taxon>
    </lineage>
</organism>
<sequence>MSPLIMSIIHSATHTTLREPSFHEASIPSHRPPTSELPARWLSNRNPYPGARSGKRWCCDGLWMCAVWHPGRVRPWVVFYRRAFAIPAPCPSPPPARLPSPSPLPTPLPSSSPRACYLRSRALAVPIPRAFAVPVTRAFAVPVPRAFAVPIPRAFAVPIPRVFAVPIPRVFAVAVPPREWWAATVSARDPKGSVRNLS</sequence>
<proteinExistence type="predicted"/>
<evidence type="ECO:0000313" key="2">
    <source>
        <dbReference type="Proteomes" id="UP000053263"/>
    </source>
</evidence>
<dbReference type="HOGENOM" id="CLU_1378653_0_0_1"/>
<gene>
    <name evidence="1" type="ORF">PLICRDRAFT_180906</name>
</gene>
<name>A0A0C9SK11_PLICR</name>